<accession>I7G8C3</accession>
<keyword evidence="1" id="KW-1133">Transmembrane helix</keyword>
<reference evidence="2" key="1">
    <citation type="journal article" date="2007" name="PLoS Biol.">
        <title>Rate of evolution in brain-expressed genes in humans and other primates.</title>
        <authorList>
            <person name="Wang H.-Y."/>
            <person name="Chien H.-C."/>
            <person name="Osada N."/>
            <person name="Hashimoto K."/>
            <person name="Sugano S."/>
            <person name="Gojobori T."/>
            <person name="Chou C.-K."/>
            <person name="Tsai S.-F."/>
            <person name="Wu C.-I."/>
            <person name="Shen C.-K.J."/>
        </authorList>
    </citation>
    <scope>NUCLEOTIDE SEQUENCE</scope>
</reference>
<evidence type="ECO:0000313" key="2">
    <source>
        <dbReference type="EMBL" id="BAE90969.1"/>
    </source>
</evidence>
<proteinExistence type="evidence at transcript level"/>
<keyword evidence="1" id="KW-0812">Transmembrane</keyword>
<evidence type="ECO:0000256" key="1">
    <source>
        <dbReference type="SAM" id="Phobius"/>
    </source>
</evidence>
<organism evidence="2">
    <name type="scientific">Macaca fascicularis</name>
    <name type="common">Crab-eating macaque</name>
    <name type="synonym">Cynomolgus monkey</name>
    <dbReference type="NCBI Taxonomy" id="9541"/>
    <lineage>
        <taxon>Eukaryota</taxon>
        <taxon>Metazoa</taxon>
        <taxon>Chordata</taxon>
        <taxon>Craniata</taxon>
        <taxon>Vertebrata</taxon>
        <taxon>Euteleostomi</taxon>
        <taxon>Mammalia</taxon>
        <taxon>Eutheria</taxon>
        <taxon>Euarchontoglires</taxon>
        <taxon>Primates</taxon>
        <taxon>Haplorrhini</taxon>
        <taxon>Catarrhini</taxon>
        <taxon>Cercopithecidae</taxon>
        <taxon>Cercopithecinae</taxon>
        <taxon>Macaca</taxon>
    </lineage>
</organism>
<keyword evidence="1" id="KW-0472">Membrane</keyword>
<protein>
    <submittedName>
        <fullName evidence="2">Macaca fascicularis brain cDNA clone: QmoA-11042, similar to human chromosome 1 open reading frame 16 (C1orf16), transcriptvariant 3, mRNA, RefSeq: NM_014837.3</fullName>
    </submittedName>
</protein>
<feature type="transmembrane region" description="Helical" evidence="1">
    <location>
        <begin position="41"/>
        <end position="64"/>
    </location>
</feature>
<dbReference type="EMBL" id="AB173907">
    <property type="protein sequence ID" value="BAE90969.1"/>
    <property type="molecule type" value="mRNA"/>
</dbReference>
<sequence length="76" mass="8543">MRIWCLECFLTLGAGFLALSSSLWSNEEGEENLYQKLVLCSKLSFLVFCFVLFSGFCFLFLSVCARPAAAENQLCL</sequence>
<dbReference type="AlphaFoldDB" id="I7G8C3"/>
<name>I7G8C3_MACFA</name>